<evidence type="ECO:0000313" key="2">
    <source>
        <dbReference type="Proteomes" id="UP001143856"/>
    </source>
</evidence>
<accession>A0ACC1PAS2</accession>
<organism evidence="1 2">
    <name type="scientific">Xylaria curta</name>
    <dbReference type="NCBI Taxonomy" id="42375"/>
    <lineage>
        <taxon>Eukaryota</taxon>
        <taxon>Fungi</taxon>
        <taxon>Dikarya</taxon>
        <taxon>Ascomycota</taxon>
        <taxon>Pezizomycotina</taxon>
        <taxon>Sordariomycetes</taxon>
        <taxon>Xylariomycetidae</taxon>
        <taxon>Xylariales</taxon>
        <taxon>Xylariaceae</taxon>
        <taxon>Xylaria</taxon>
    </lineage>
</organism>
<gene>
    <name evidence="1" type="ORF">NUW58_g3477</name>
</gene>
<sequence>MRFTPVLLAAVGAIIAGSYTIDPNLEDGIYFIPLLTNSSKFRRSEPIYGEPIRIADAVYPKTLSERSVVGVVPVPADSNSCYQATESRSDLDGAKNSLSTVCGRGVKIRQWYEVSGLLLARYASSLAFACSWGGKQGCAPNEIDNAWSQITNNCDGDLKSGHICASSWKKCYGHSTVTSQICDNTV</sequence>
<protein>
    <submittedName>
        <fullName evidence="1">Uncharacterized protein</fullName>
    </submittedName>
</protein>
<dbReference type="EMBL" id="JAPDGR010000530">
    <property type="protein sequence ID" value="KAJ2989414.1"/>
    <property type="molecule type" value="Genomic_DNA"/>
</dbReference>
<comment type="caution">
    <text evidence="1">The sequence shown here is derived from an EMBL/GenBank/DDBJ whole genome shotgun (WGS) entry which is preliminary data.</text>
</comment>
<dbReference type="Proteomes" id="UP001143856">
    <property type="component" value="Unassembled WGS sequence"/>
</dbReference>
<keyword evidence="2" id="KW-1185">Reference proteome</keyword>
<evidence type="ECO:0000313" key="1">
    <source>
        <dbReference type="EMBL" id="KAJ2989414.1"/>
    </source>
</evidence>
<reference evidence="1" key="1">
    <citation type="submission" date="2022-10" db="EMBL/GenBank/DDBJ databases">
        <title>Genome Sequence of Xylaria curta.</title>
        <authorList>
            <person name="Buettner E."/>
        </authorList>
    </citation>
    <scope>NUCLEOTIDE SEQUENCE</scope>
    <source>
        <strain evidence="1">Babe10</strain>
    </source>
</reference>
<name>A0ACC1PAS2_9PEZI</name>
<proteinExistence type="predicted"/>